<evidence type="ECO:0000256" key="7">
    <source>
        <dbReference type="SAM" id="Phobius"/>
    </source>
</evidence>
<feature type="transmembrane region" description="Helical" evidence="7">
    <location>
        <begin position="355"/>
        <end position="376"/>
    </location>
</feature>
<dbReference type="PANTHER" id="PTHR33406">
    <property type="entry name" value="MEMBRANE PROTEIN MJ1562-RELATED"/>
    <property type="match status" value="1"/>
</dbReference>
<dbReference type="InterPro" id="IPR004869">
    <property type="entry name" value="MMPL_dom"/>
</dbReference>
<evidence type="ECO:0000259" key="8">
    <source>
        <dbReference type="PROSITE" id="PS50156"/>
    </source>
</evidence>
<evidence type="ECO:0000313" key="9">
    <source>
        <dbReference type="EMBL" id="EQD49340.1"/>
    </source>
</evidence>
<dbReference type="Gene3D" id="1.20.1640.10">
    <property type="entry name" value="Multidrug efflux transporter AcrB transmembrane domain"/>
    <property type="match status" value="1"/>
</dbReference>
<reference evidence="9" key="2">
    <citation type="journal article" date="2014" name="ISME J.">
        <title>Microbial stratification in low pH oxic and suboxic macroscopic growths along an acid mine drainage.</title>
        <authorList>
            <person name="Mendez-Garcia C."/>
            <person name="Mesa V."/>
            <person name="Sprenger R.R."/>
            <person name="Richter M."/>
            <person name="Diez M.S."/>
            <person name="Solano J."/>
            <person name="Bargiela R."/>
            <person name="Golyshina O.V."/>
            <person name="Manteca A."/>
            <person name="Ramos J.L."/>
            <person name="Gallego J.R."/>
            <person name="Llorente I."/>
            <person name="Martins Dos Santos V.A."/>
            <person name="Jensen O.N."/>
            <person name="Pelaez A.I."/>
            <person name="Sanchez J."/>
            <person name="Ferrer M."/>
        </authorList>
    </citation>
    <scope>NUCLEOTIDE SEQUENCE</scope>
</reference>
<comment type="subcellular location">
    <subcellularLocation>
        <location evidence="1">Cell membrane</location>
        <topology evidence="1">Multi-pass membrane protein</topology>
    </subcellularLocation>
</comment>
<dbReference type="InterPro" id="IPR000731">
    <property type="entry name" value="SSD"/>
</dbReference>
<sequence length="514" mass="54282">SYAEYLAGQAGATWRLAADLREAVNLSAELLWGPPAGFYATWTRMVDQNTSAPPDRFNYPAYVETRAQFNGSQAPYERAVLDAVYSGYNGSGMGFNGTLNCASLNGSAARSACVESAARINLPPLIAAGVANPTERIPGLTALAMLGLGNFTEPSALDAAVSAATPGFLAPYPVAWVQSVTTAFGTTVPPTSPELLAFAQRLVDGTTLAREPLPVPSSLRDAWVSPGGTASLVQIGFRVSDSLTDASGTSPVFQDVTRLQALLESVLHGSDPTHRFRAYQTGPAPLDQDESNVLASSLALVLPLTLGTLLIITMLYFRSPLTPLVTFAGIGTALAIGLGGLVLLATLFGHVDSTAITLETTFVLGIGTDYSVFIVARYREELVAGRSREEAVVRATTWAGQSVATSGATAILATLALAFSGVSLLSQWGMVLSLAILITVLLSLTLVPAGLRLLGPRIFWPTSGARFERHAATVRDRLRSERTYFFLAGRLSQRRPRSIVSLILLVSIPLGLIA</sequence>
<evidence type="ECO:0000256" key="4">
    <source>
        <dbReference type="ARBA" id="ARBA00022692"/>
    </source>
</evidence>
<reference evidence="9" key="1">
    <citation type="submission" date="2013-08" db="EMBL/GenBank/DDBJ databases">
        <authorList>
            <person name="Mendez C."/>
            <person name="Richter M."/>
            <person name="Ferrer M."/>
            <person name="Sanchez J."/>
        </authorList>
    </citation>
    <scope>NUCLEOTIDE SEQUENCE</scope>
</reference>
<evidence type="ECO:0000256" key="2">
    <source>
        <dbReference type="ARBA" id="ARBA00010157"/>
    </source>
</evidence>
<dbReference type="InterPro" id="IPR050545">
    <property type="entry name" value="Mycobact_MmpL"/>
</dbReference>
<feature type="transmembrane region" description="Helical" evidence="7">
    <location>
        <begin position="293"/>
        <end position="317"/>
    </location>
</feature>
<evidence type="ECO:0000256" key="3">
    <source>
        <dbReference type="ARBA" id="ARBA00022475"/>
    </source>
</evidence>
<dbReference type="AlphaFoldDB" id="T1B529"/>
<dbReference type="Pfam" id="PF03176">
    <property type="entry name" value="MMPL"/>
    <property type="match status" value="1"/>
</dbReference>
<dbReference type="SUPFAM" id="SSF82866">
    <property type="entry name" value="Multidrug efflux transporter AcrB transmembrane domain"/>
    <property type="match status" value="1"/>
</dbReference>
<feature type="domain" description="SSD" evidence="8">
    <location>
        <begin position="325"/>
        <end position="453"/>
    </location>
</feature>
<feature type="transmembrane region" description="Helical" evidence="7">
    <location>
        <begin position="324"/>
        <end position="349"/>
    </location>
</feature>
<keyword evidence="6 7" id="KW-0472">Membrane</keyword>
<keyword evidence="5 7" id="KW-1133">Transmembrane helix</keyword>
<dbReference type="PANTHER" id="PTHR33406:SF6">
    <property type="entry name" value="MEMBRANE PROTEIN YDGH-RELATED"/>
    <property type="match status" value="1"/>
</dbReference>
<organism evidence="9">
    <name type="scientific">mine drainage metagenome</name>
    <dbReference type="NCBI Taxonomy" id="410659"/>
    <lineage>
        <taxon>unclassified sequences</taxon>
        <taxon>metagenomes</taxon>
        <taxon>ecological metagenomes</taxon>
    </lineage>
</organism>
<dbReference type="PROSITE" id="PS50156">
    <property type="entry name" value="SSD"/>
    <property type="match status" value="1"/>
</dbReference>
<dbReference type="EMBL" id="AUZY01007620">
    <property type="protein sequence ID" value="EQD49340.1"/>
    <property type="molecule type" value="Genomic_DNA"/>
</dbReference>
<protein>
    <recommendedName>
        <fullName evidence="8">SSD domain-containing protein</fullName>
    </recommendedName>
</protein>
<feature type="transmembrane region" description="Helical" evidence="7">
    <location>
        <begin position="425"/>
        <end position="447"/>
    </location>
</feature>
<feature type="non-terminal residue" evidence="9">
    <location>
        <position position="514"/>
    </location>
</feature>
<evidence type="ECO:0000256" key="6">
    <source>
        <dbReference type="ARBA" id="ARBA00023136"/>
    </source>
</evidence>
<feature type="transmembrane region" description="Helical" evidence="7">
    <location>
        <begin position="397"/>
        <end position="419"/>
    </location>
</feature>
<evidence type="ECO:0000256" key="1">
    <source>
        <dbReference type="ARBA" id="ARBA00004651"/>
    </source>
</evidence>
<feature type="non-terminal residue" evidence="9">
    <location>
        <position position="1"/>
    </location>
</feature>
<dbReference type="GO" id="GO:0005886">
    <property type="term" value="C:plasma membrane"/>
    <property type="evidence" value="ECO:0007669"/>
    <property type="project" value="UniProtKB-SubCell"/>
</dbReference>
<accession>T1B529</accession>
<evidence type="ECO:0000256" key="5">
    <source>
        <dbReference type="ARBA" id="ARBA00022989"/>
    </source>
</evidence>
<comment type="similarity">
    <text evidence="2">Belongs to the resistance-nodulation-cell division (RND) (TC 2.A.6) family. MmpL subfamily.</text>
</comment>
<keyword evidence="4 7" id="KW-0812">Transmembrane</keyword>
<keyword evidence="3" id="KW-1003">Cell membrane</keyword>
<proteinExistence type="inferred from homology"/>
<gene>
    <name evidence="9" type="ORF">B1B_11685</name>
</gene>
<name>T1B529_9ZZZZ</name>
<comment type="caution">
    <text evidence="9">The sequence shown here is derived from an EMBL/GenBank/DDBJ whole genome shotgun (WGS) entry which is preliminary data.</text>
</comment>